<comment type="similarity">
    <text evidence="2">Belongs to the 4HPPD family.</text>
</comment>
<gene>
    <name evidence="8" type="primary">hppD</name>
    <name evidence="8" type="ORF">ACFPWV_24670</name>
</gene>
<dbReference type="SUPFAM" id="SSF54593">
    <property type="entry name" value="Glyoxalase/Bleomycin resistance protein/Dihydroxybiphenyl dioxygenase"/>
    <property type="match status" value="1"/>
</dbReference>
<dbReference type="PANTHER" id="PTHR11959:SF1">
    <property type="entry name" value="4-HYDROXYPHENYLPYRUVATE DIOXYGENASE"/>
    <property type="match status" value="1"/>
</dbReference>
<reference evidence="9" key="1">
    <citation type="journal article" date="2019" name="Int. J. Syst. Evol. Microbiol.">
        <title>The Global Catalogue of Microorganisms (GCM) 10K type strain sequencing project: providing services to taxonomists for standard genome sequencing and annotation.</title>
        <authorList>
            <consortium name="The Broad Institute Genomics Platform"/>
            <consortium name="The Broad Institute Genome Sequencing Center for Infectious Disease"/>
            <person name="Wu L."/>
            <person name="Ma J."/>
        </authorList>
    </citation>
    <scope>NUCLEOTIDE SEQUENCE [LARGE SCALE GENOMIC DNA]</scope>
    <source>
        <strain evidence="9">CGMCC 4.7131</strain>
    </source>
</reference>
<protein>
    <submittedName>
        <fullName evidence="8">4-hydroxyphenylpyruvate dioxygenase</fullName>
        <ecNumber evidence="8">1.13.11.27</ecNumber>
    </submittedName>
</protein>
<accession>A0ABW0DZS1</accession>
<dbReference type="GO" id="GO:0003868">
    <property type="term" value="F:4-hydroxyphenylpyruvate dioxygenase activity"/>
    <property type="evidence" value="ECO:0007669"/>
    <property type="project" value="UniProtKB-EC"/>
</dbReference>
<dbReference type="EC" id="1.13.11.27" evidence="8"/>
<dbReference type="EMBL" id="JBHSKN010000021">
    <property type="protein sequence ID" value="MFC5243069.1"/>
    <property type="molecule type" value="Genomic_DNA"/>
</dbReference>
<dbReference type="PROSITE" id="PS51819">
    <property type="entry name" value="VOC"/>
    <property type="match status" value="2"/>
</dbReference>
<dbReference type="InterPro" id="IPR037523">
    <property type="entry name" value="VOC_core"/>
</dbReference>
<dbReference type="InterPro" id="IPR041735">
    <property type="entry name" value="4OHPhenylPyrv_dOase_C"/>
</dbReference>
<evidence type="ECO:0000256" key="2">
    <source>
        <dbReference type="ARBA" id="ARBA00005877"/>
    </source>
</evidence>
<proteinExistence type="inferred from homology"/>
<organism evidence="8 9">
    <name type="scientific">Streptomyces atrovirens</name>
    <dbReference type="NCBI Taxonomy" id="285556"/>
    <lineage>
        <taxon>Bacteria</taxon>
        <taxon>Bacillati</taxon>
        <taxon>Actinomycetota</taxon>
        <taxon>Actinomycetes</taxon>
        <taxon>Kitasatosporales</taxon>
        <taxon>Streptomycetaceae</taxon>
        <taxon>Streptomyces</taxon>
    </lineage>
</organism>
<dbReference type="CDD" id="cd07250">
    <property type="entry name" value="HPPD_C_like"/>
    <property type="match status" value="1"/>
</dbReference>
<evidence type="ECO:0000313" key="9">
    <source>
        <dbReference type="Proteomes" id="UP001596035"/>
    </source>
</evidence>
<feature type="compositionally biased region" description="Pro residues" evidence="6">
    <location>
        <begin position="144"/>
        <end position="154"/>
    </location>
</feature>
<dbReference type="Pfam" id="PF13669">
    <property type="entry name" value="Glyoxalase_4"/>
    <property type="match status" value="1"/>
</dbReference>
<evidence type="ECO:0000256" key="5">
    <source>
        <dbReference type="ARBA" id="ARBA00023004"/>
    </source>
</evidence>
<evidence type="ECO:0000256" key="3">
    <source>
        <dbReference type="ARBA" id="ARBA00022723"/>
    </source>
</evidence>
<dbReference type="InterPro" id="IPR029068">
    <property type="entry name" value="Glyas_Bleomycin-R_OHBP_Dase"/>
</dbReference>
<keyword evidence="4" id="KW-0677">Repeat</keyword>
<feature type="domain" description="VOC" evidence="7">
    <location>
        <begin position="175"/>
        <end position="326"/>
    </location>
</feature>
<dbReference type="PANTHER" id="PTHR11959">
    <property type="entry name" value="4-HYDROXYPHENYLPYRUVATE DIOXYGENASE"/>
    <property type="match status" value="1"/>
</dbReference>
<evidence type="ECO:0000256" key="6">
    <source>
        <dbReference type="SAM" id="MobiDB-lite"/>
    </source>
</evidence>
<keyword evidence="3" id="KW-0479">Metal-binding</keyword>
<dbReference type="RefSeq" id="WP_344560007.1">
    <property type="nucleotide sequence ID" value="NZ_BAAATG010000016.1"/>
</dbReference>
<dbReference type="InterPro" id="IPR004360">
    <property type="entry name" value="Glyas_Fos-R_dOase_dom"/>
</dbReference>
<dbReference type="Pfam" id="PF00903">
    <property type="entry name" value="Glyoxalase"/>
    <property type="match status" value="1"/>
</dbReference>
<keyword evidence="9" id="KW-1185">Reference proteome</keyword>
<dbReference type="NCBIfam" id="TIGR01263">
    <property type="entry name" value="4HPPD"/>
    <property type="match status" value="1"/>
</dbReference>
<dbReference type="PIRSF" id="PIRSF009283">
    <property type="entry name" value="HPP_dOase"/>
    <property type="match status" value="1"/>
</dbReference>
<evidence type="ECO:0000313" key="8">
    <source>
        <dbReference type="EMBL" id="MFC5243069.1"/>
    </source>
</evidence>
<name>A0ABW0DZS1_9ACTN</name>
<sequence>MSTHVTAGEDLDLAYVELYVDDLEAERDAFVELYDFEVVGTAGSAAQGFRSVALTQGGSTLVLTQGLADEHPASLYVLSHGDGVADIAMRTADVPGVFAAAVAAGATPVAEPRAGADGLFTATIRMLGDVTHTLVQTSPTGQGGPPPGFTPAPAPAAQTRTRTPRRPGDALHLDVVDHFAVCVPAGTLDRTISLYESALGFRQTFEERITVGAQAMESKVVQSVSGTVTFTIIEPDPELEAGQIDEFLKNHGGAGIQHVAFATDDIARTVASMQRRGVEFLSTPGAYYDLLPDRILPGTHGVDELRELNILVDEDQGGELFQIFTRSSHPRRTLFYEVIERAGARLFGSNNIKALYEAVELGRSGN</sequence>
<dbReference type="InterPro" id="IPR005956">
    <property type="entry name" value="4OHPhenylPyrv_dOase"/>
</dbReference>
<feature type="domain" description="VOC" evidence="7">
    <location>
        <begin position="12"/>
        <end position="137"/>
    </location>
</feature>
<keyword evidence="8" id="KW-0560">Oxidoreductase</keyword>
<feature type="region of interest" description="Disordered" evidence="6">
    <location>
        <begin position="135"/>
        <end position="166"/>
    </location>
</feature>
<dbReference type="Gene3D" id="3.10.180.10">
    <property type="entry name" value="2,3-Dihydroxybiphenyl 1,2-Dioxygenase, domain 1"/>
    <property type="match status" value="2"/>
</dbReference>
<comment type="cofactor">
    <cofactor evidence="1">
        <name>Fe cation</name>
        <dbReference type="ChEBI" id="CHEBI:24875"/>
    </cofactor>
</comment>
<keyword evidence="8" id="KW-0223">Dioxygenase</keyword>
<comment type="caution">
    <text evidence="8">The sequence shown here is derived from an EMBL/GenBank/DDBJ whole genome shotgun (WGS) entry which is preliminary data.</text>
</comment>
<evidence type="ECO:0000259" key="7">
    <source>
        <dbReference type="PROSITE" id="PS51819"/>
    </source>
</evidence>
<keyword evidence="5" id="KW-0408">Iron</keyword>
<evidence type="ECO:0000256" key="4">
    <source>
        <dbReference type="ARBA" id="ARBA00022737"/>
    </source>
</evidence>
<dbReference type="Proteomes" id="UP001596035">
    <property type="component" value="Unassembled WGS sequence"/>
</dbReference>
<evidence type="ECO:0000256" key="1">
    <source>
        <dbReference type="ARBA" id="ARBA00001962"/>
    </source>
</evidence>